<comment type="caution">
    <text evidence="3">The sequence shown here is derived from an EMBL/GenBank/DDBJ whole genome shotgun (WGS) entry which is preliminary data.</text>
</comment>
<feature type="coiled-coil region" evidence="1">
    <location>
        <begin position="347"/>
        <end position="414"/>
    </location>
</feature>
<dbReference type="EMBL" id="MLAK01001073">
    <property type="protein sequence ID" value="OHS98121.1"/>
    <property type="molecule type" value="Genomic_DNA"/>
</dbReference>
<organism evidence="3 4">
    <name type="scientific">Tritrichomonas foetus</name>
    <dbReference type="NCBI Taxonomy" id="1144522"/>
    <lineage>
        <taxon>Eukaryota</taxon>
        <taxon>Metamonada</taxon>
        <taxon>Parabasalia</taxon>
        <taxon>Tritrichomonadida</taxon>
        <taxon>Tritrichomonadidae</taxon>
        <taxon>Tritrichomonas</taxon>
    </lineage>
</organism>
<keyword evidence="1" id="KW-0175">Coiled coil</keyword>
<reference evidence="3" key="1">
    <citation type="submission" date="2016-10" db="EMBL/GenBank/DDBJ databases">
        <authorList>
            <person name="Benchimol M."/>
            <person name="Almeida L.G."/>
            <person name="Vasconcelos A.T."/>
            <person name="Perreira-Neves A."/>
            <person name="Rosa I.A."/>
            <person name="Tasca T."/>
            <person name="Bogo M.R."/>
            <person name="de Souza W."/>
        </authorList>
    </citation>
    <scope>NUCLEOTIDE SEQUENCE [LARGE SCALE GENOMIC DNA]</scope>
    <source>
        <strain evidence="3">K</strain>
    </source>
</reference>
<proteinExistence type="predicted"/>
<sequence>MLEPPQTPQTPLPDFEAFTLHCGTKSYTFETDIFLKMSKTCAKLMRRGQTESTITRHIRVDTFDAFIAACTLQPFKVTSQNAFELKALAEEWEVNSLIKFVNDYIQKKGLKPPPEVDFLGVLISNLQKNICNPADIENVANYINEYLRDERFERLPPEILFRVVNTADPDKVDQNLLINYLLHLLQSKPSSAVPLTLLADFDRMTKEQRDSIFGTKQVHEQNIGYFITQAFSSSRNKASRDLNAAKSELEGELNKLRDGVKSKQDESFQKMKEKQDNSFADLRERLNAMAERIKDLQDQSEAQRQRVEQAAQNHETQFSDMTGALSQIDQLIQKRNAEAAGQSEHVAEKVSQQMDELSDEMNVKIKKVAQEDAERCGKLEADAKKLIETQQKRLKQLKATADDIVNMLNDTNDRLYDLKAKLASKILRDRLRFDKFIRKTDNRFDLFTKEPGLWDLKESSVQGAEKFIEEIEEQVDKFCPIRGKVNQENQSQ</sequence>
<dbReference type="RefSeq" id="XP_068351258.1">
    <property type="nucleotide sequence ID" value="XM_068510281.1"/>
</dbReference>
<dbReference type="VEuPathDB" id="TrichDB:TRFO_35488"/>
<accession>A0A1J4JHC6</accession>
<keyword evidence="4" id="KW-1185">Reference proteome</keyword>
<feature type="region of interest" description="Disordered" evidence="2">
    <location>
        <begin position="255"/>
        <end position="275"/>
    </location>
</feature>
<dbReference type="AlphaFoldDB" id="A0A1J4JHC6"/>
<evidence type="ECO:0000313" key="4">
    <source>
        <dbReference type="Proteomes" id="UP000179807"/>
    </source>
</evidence>
<evidence type="ECO:0000256" key="1">
    <source>
        <dbReference type="SAM" id="Coils"/>
    </source>
</evidence>
<gene>
    <name evidence="3" type="ORF">TRFO_35488</name>
</gene>
<dbReference type="Proteomes" id="UP000179807">
    <property type="component" value="Unassembled WGS sequence"/>
</dbReference>
<protein>
    <submittedName>
        <fullName evidence="3">Uncharacterized protein</fullName>
    </submittedName>
</protein>
<name>A0A1J4JHC6_9EUKA</name>
<dbReference type="GeneID" id="94844985"/>
<evidence type="ECO:0000256" key="2">
    <source>
        <dbReference type="SAM" id="MobiDB-lite"/>
    </source>
</evidence>
<evidence type="ECO:0000313" key="3">
    <source>
        <dbReference type="EMBL" id="OHS98121.1"/>
    </source>
</evidence>